<evidence type="ECO:0000256" key="1">
    <source>
        <dbReference type="SAM" id="MobiDB-lite"/>
    </source>
</evidence>
<protein>
    <recommendedName>
        <fullName evidence="3">DUF6533 domain-containing protein</fullName>
    </recommendedName>
</protein>
<keyword evidence="2" id="KW-0472">Membrane</keyword>
<feature type="compositionally biased region" description="Polar residues" evidence="1">
    <location>
        <begin position="295"/>
        <end position="307"/>
    </location>
</feature>
<feature type="transmembrane region" description="Helical" evidence="2">
    <location>
        <begin position="54"/>
        <end position="76"/>
    </location>
</feature>
<dbReference type="Proteomes" id="UP001049176">
    <property type="component" value="Chromosome 10"/>
</dbReference>
<feature type="region of interest" description="Disordered" evidence="1">
    <location>
        <begin position="284"/>
        <end position="307"/>
    </location>
</feature>
<feature type="domain" description="DUF6533" evidence="3">
    <location>
        <begin position="30"/>
        <end position="70"/>
    </location>
</feature>
<dbReference type="InterPro" id="IPR045340">
    <property type="entry name" value="DUF6533"/>
</dbReference>
<keyword evidence="2" id="KW-0812">Transmembrane</keyword>
<evidence type="ECO:0000313" key="4">
    <source>
        <dbReference type="EMBL" id="KAG7086811.1"/>
    </source>
</evidence>
<feature type="transmembrane region" description="Helical" evidence="2">
    <location>
        <begin position="173"/>
        <end position="197"/>
    </location>
</feature>
<organism evidence="4 5">
    <name type="scientific">Marasmius oreades</name>
    <name type="common">fairy-ring Marasmius</name>
    <dbReference type="NCBI Taxonomy" id="181124"/>
    <lineage>
        <taxon>Eukaryota</taxon>
        <taxon>Fungi</taxon>
        <taxon>Dikarya</taxon>
        <taxon>Basidiomycota</taxon>
        <taxon>Agaricomycotina</taxon>
        <taxon>Agaricomycetes</taxon>
        <taxon>Agaricomycetidae</taxon>
        <taxon>Agaricales</taxon>
        <taxon>Marasmiineae</taxon>
        <taxon>Marasmiaceae</taxon>
        <taxon>Marasmius</taxon>
    </lineage>
</organism>
<dbReference type="EMBL" id="CM032190">
    <property type="protein sequence ID" value="KAG7086811.1"/>
    <property type="molecule type" value="Genomic_DNA"/>
</dbReference>
<keyword evidence="2" id="KW-1133">Transmembrane helix</keyword>
<dbReference type="AlphaFoldDB" id="A0A9P7RPC7"/>
<comment type="caution">
    <text evidence="4">The sequence shown here is derived from an EMBL/GenBank/DDBJ whole genome shotgun (WGS) entry which is preliminary data.</text>
</comment>
<dbReference type="GeneID" id="66071812"/>
<feature type="transmembrane region" description="Helical" evidence="2">
    <location>
        <begin position="96"/>
        <end position="117"/>
    </location>
</feature>
<gene>
    <name evidence="4" type="ORF">E1B28_002736</name>
</gene>
<feature type="transmembrane region" description="Helical" evidence="2">
    <location>
        <begin position="124"/>
        <end position="153"/>
    </location>
</feature>
<dbReference type="KEGG" id="more:E1B28_002736"/>
<evidence type="ECO:0000313" key="5">
    <source>
        <dbReference type="Proteomes" id="UP001049176"/>
    </source>
</evidence>
<feature type="transmembrane region" description="Helical" evidence="2">
    <location>
        <begin position="22"/>
        <end position="42"/>
    </location>
</feature>
<dbReference type="RefSeq" id="XP_043003282.1">
    <property type="nucleotide sequence ID" value="XM_043159679.1"/>
</dbReference>
<reference evidence="4" key="1">
    <citation type="journal article" date="2021" name="Genome Biol. Evol.">
        <title>The assembled and annotated genome of the fairy-ring fungus Marasmius oreades.</title>
        <authorList>
            <person name="Hiltunen M."/>
            <person name="Ament-Velasquez S.L."/>
            <person name="Johannesson H."/>
        </authorList>
    </citation>
    <scope>NUCLEOTIDE SEQUENCE</scope>
    <source>
        <strain evidence="4">03SP1</strain>
    </source>
</reference>
<accession>A0A9P7RPC7</accession>
<evidence type="ECO:0000259" key="3">
    <source>
        <dbReference type="Pfam" id="PF20151"/>
    </source>
</evidence>
<sequence length="307" mass="34683">MGDAATTKAYEEIVGLLNHQQVIAFTNVLSAMLVLYEIIITLHIEIDHIWTKKWSFFTCLYILQRYLPLFDTAGLLVHNQFTTNMSVRYCTSTFNVATWSFIIGSMLSEIVLTIRLWAVWERSFWVGIGLVGFFFACWVPCCVFMASFLGAVKFGTPPIPDFWGCFIVGGSEIIYMCWVLIMVYDTGTLVMILIPGVAAYRRGGRSQLSKTIYQDGVMYYALLSFCAMINVIIVFTLPHDLRLLLASFERVLHSILASRAILHIRQVASERSIYRTMSEIEFSRNGQENEHGTLPSLQSSDGSLAVG</sequence>
<proteinExistence type="predicted"/>
<name>A0A9P7RPC7_9AGAR</name>
<evidence type="ECO:0000256" key="2">
    <source>
        <dbReference type="SAM" id="Phobius"/>
    </source>
</evidence>
<dbReference type="OrthoDB" id="3350812at2759"/>
<keyword evidence="5" id="KW-1185">Reference proteome</keyword>
<dbReference type="Pfam" id="PF20151">
    <property type="entry name" value="DUF6533"/>
    <property type="match status" value="1"/>
</dbReference>
<feature type="transmembrane region" description="Helical" evidence="2">
    <location>
        <begin position="217"/>
        <end position="237"/>
    </location>
</feature>